<dbReference type="CDD" id="cd01949">
    <property type="entry name" value="GGDEF"/>
    <property type="match status" value="1"/>
</dbReference>
<organism evidence="5 6">
    <name type="scientific">Sphingomonas kyeonggiensis</name>
    <dbReference type="NCBI Taxonomy" id="1268553"/>
    <lineage>
        <taxon>Bacteria</taxon>
        <taxon>Pseudomonadati</taxon>
        <taxon>Pseudomonadota</taxon>
        <taxon>Alphaproteobacteria</taxon>
        <taxon>Sphingomonadales</taxon>
        <taxon>Sphingomonadaceae</taxon>
        <taxon>Sphingomonas</taxon>
    </lineage>
</organism>
<comment type="catalytic activity">
    <reaction evidence="2">
        <text>2 GTP = 3',3'-c-di-GMP + 2 diphosphate</text>
        <dbReference type="Rhea" id="RHEA:24898"/>
        <dbReference type="ChEBI" id="CHEBI:33019"/>
        <dbReference type="ChEBI" id="CHEBI:37565"/>
        <dbReference type="ChEBI" id="CHEBI:58805"/>
        <dbReference type="EC" id="2.7.7.65"/>
    </reaction>
</comment>
<dbReference type="InterPro" id="IPR029787">
    <property type="entry name" value="Nucleotide_cyclase"/>
</dbReference>
<dbReference type="Proteomes" id="UP000557392">
    <property type="component" value="Unassembled WGS sequence"/>
</dbReference>
<feature type="transmembrane region" description="Helical" evidence="3">
    <location>
        <begin position="15"/>
        <end position="36"/>
    </location>
</feature>
<dbReference type="InterPro" id="IPR050469">
    <property type="entry name" value="Diguanylate_Cyclase"/>
</dbReference>
<dbReference type="PANTHER" id="PTHR45138:SF9">
    <property type="entry name" value="DIGUANYLATE CYCLASE DGCM-RELATED"/>
    <property type="match status" value="1"/>
</dbReference>
<evidence type="ECO:0000313" key="6">
    <source>
        <dbReference type="Proteomes" id="UP000557392"/>
    </source>
</evidence>
<keyword evidence="6" id="KW-1185">Reference proteome</keyword>
<protein>
    <recommendedName>
        <fullName evidence="1">diguanylate cyclase</fullName>
        <ecNumber evidence="1">2.7.7.65</ecNumber>
    </recommendedName>
</protein>
<dbReference type="SMART" id="SM00267">
    <property type="entry name" value="GGDEF"/>
    <property type="match status" value="1"/>
</dbReference>
<dbReference type="GO" id="GO:0043709">
    <property type="term" value="P:cell adhesion involved in single-species biofilm formation"/>
    <property type="evidence" value="ECO:0007669"/>
    <property type="project" value="TreeGrafter"/>
</dbReference>
<evidence type="ECO:0000256" key="1">
    <source>
        <dbReference type="ARBA" id="ARBA00012528"/>
    </source>
</evidence>
<keyword evidence="3" id="KW-1133">Transmembrane helix</keyword>
<reference evidence="5 6" key="1">
    <citation type="submission" date="2020-08" db="EMBL/GenBank/DDBJ databases">
        <title>Genomic Encyclopedia of Type Strains, Phase IV (KMG-IV): sequencing the most valuable type-strain genomes for metagenomic binning, comparative biology and taxonomic classification.</title>
        <authorList>
            <person name="Goeker M."/>
        </authorList>
    </citation>
    <scope>NUCLEOTIDE SEQUENCE [LARGE SCALE GENOMIC DNA]</scope>
    <source>
        <strain evidence="5 6">DSM 101806</strain>
    </source>
</reference>
<evidence type="ECO:0000256" key="2">
    <source>
        <dbReference type="ARBA" id="ARBA00034247"/>
    </source>
</evidence>
<dbReference type="Gene3D" id="3.30.70.270">
    <property type="match status" value="1"/>
</dbReference>
<gene>
    <name evidence="5" type="ORF">GGR46_004168</name>
</gene>
<name>A0A7W6NZ96_9SPHN</name>
<dbReference type="Pfam" id="PF00990">
    <property type="entry name" value="GGDEF"/>
    <property type="match status" value="1"/>
</dbReference>
<keyword evidence="3" id="KW-0472">Membrane</keyword>
<dbReference type="GO" id="GO:1902201">
    <property type="term" value="P:negative regulation of bacterial-type flagellum-dependent cell motility"/>
    <property type="evidence" value="ECO:0007669"/>
    <property type="project" value="TreeGrafter"/>
</dbReference>
<evidence type="ECO:0000256" key="3">
    <source>
        <dbReference type="SAM" id="Phobius"/>
    </source>
</evidence>
<dbReference type="EMBL" id="JACIEH010000003">
    <property type="protein sequence ID" value="MBB4100596.1"/>
    <property type="molecule type" value="Genomic_DNA"/>
</dbReference>
<accession>A0A7W6NZ96</accession>
<dbReference type="AlphaFoldDB" id="A0A7W6NZ96"/>
<feature type="domain" description="GGDEF" evidence="4">
    <location>
        <begin position="151"/>
        <end position="282"/>
    </location>
</feature>
<evidence type="ECO:0000313" key="5">
    <source>
        <dbReference type="EMBL" id="MBB4100596.1"/>
    </source>
</evidence>
<dbReference type="InterPro" id="IPR000160">
    <property type="entry name" value="GGDEF_dom"/>
</dbReference>
<dbReference type="RefSeq" id="WP_183999874.1">
    <property type="nucleotide sequence ID" value="NZ_JACIEH010000003.1"/>
</dbReference>
<dbReference type="PROSITE" id="PS50887">
    <property type="entry name" value="GGDEF"/>
    <property type="match status" value="1"/>
</dbReference>
<keyword evidence="3" id="KW-0812">Transmembrane</keyword>
<feature type="transmembrane region" description="Helical" evidence="3">
    <location>
        <begin position="48"/>
        <end position="71"/>
    </location>
</feature>
<evidence type="ECO:0000259" key="4">
    <source>
        <dbReference type="PROSITE" id="PS50887"/>
    </source>
</evidence>
<dbReference type="InterPro" id="IPR043128">
    <property type="entry name" value="Rev_trsase/Diguanyl_cyclase"/>
</dbReference>
<proteinExistence type="predicted"/>
<dbReference type="PANTHER" id="PTHR45138">
    <property type="entry name" value="REGULATORY COMPONENTS OF SENSORY TRANSDUCTION SYSTEM"/>
    <property type="match status" value="1"/>
</dbReference>
<comment type="caution">
    <text evidence="5">The sequence shown here is derived from an EMBL/GenBank/DDBJ whole genome shotgun (WGS) entry which is preliminary data.</text>
</comment>
<dbReference type="FunFam" id="3.30.70.270:FF:000001">
    <property type="entry name" value="Diguanylate cyclase domain protein"/>
    <property type="match status" value="1"/>
</dbReference>
<dbReference type="SUPFAM" id="SSF55073">
    <property type="entry name" value="Nucleotide cyclase"/>
    <property type="match status" value="1"/>
</dbReference>
<dbReference type="GO" id="GO:0052621">
    <property type="term" value="F:diguanylate cyclase activity"/>
    <property type="evidence" value="ECO:0007669"/>
    <property type="project" value="UniProtKB-EC"/>
</dbReference>
<dbReference type="EC" id="2.7.7.65" evidence="1"/>
<dbReference type="NCBIfam" id="TIGR00254">
    <property type="entry name" value="GGDEF"/>
    <property type="match status" value="1"/>
</dbReference>
<sequence>MRFYLATRFLFPRHFHLRIFTICFVAVHLPLIAFVTSQVALGEWQWQVFVPLLLATLAGTLAAIYALGALLEPIRRASAMLRAVQDGQAVTDIPAGGRDLAGELLDSVGLAALATNTRISQLRDAAERDLLTGLRNRRGFLDAAAHLRAGTRATLALVDIDFFKRINDIFGHDEGDMVLQEFSHRLGETMRRSDLVARWGGEEFAILIPGMGPREARALIERLRTALHDRPIGPNPEEPVTFSCGLSFLRGPEQIAVAMQRADKALYTAKRGGRDRIELDAELELPA</sequence>
<dbReference type="GO" id="GO:0005886">
    <property type="term" value="C:plasma membrane"/>
    <property type="evidence" value="ECO:0007669"/>
    <property type="project" value="TreeGrafter"/>
</dbReference>